<feature type="binding site" evidence="4">
    <location>
        <position position="121"/>
    </location>
    <ligand>
        <name>substrate</name>
    </ligand>
</feature>
<evidence type="ECO:0000256" key="3">
    <source>
        <dbReference type="ARBA" id="ARBA00022842"/>
    </source>
</evidence>
<evidence type="ECO:0000256" key="4">
    <source>
        <dbReference type="PIRSR" id="PIRSR015582-1"/>
    </source>
</evidence>
<accession>A0AAN2C8G2</accession>
<dbReference type="Proteomes" id="UP001317532">
    <property type="component" value="Chromosome"/>
</dbReference>
<proteinExistence type="predicted"/>
<evidence type="ECO:0000256" key="5">
    <source>
        <dbReference type="PIRSR" id="PIRSR015582-2"/>
    </source>
</evidence>
<dbReference type="KEGG" id="vab:WPS_02240"/>
<gene>
    <name evidence="7" type="ORF">WPS_02240</name>
</gene>
<dbReference type="InterPro" id="IPR011206">
    <property type="entry name" value="Citrate_lyase_beta/mcl1/mcl2"/>
</dbReference>
<feature type="domain" description="HpcH/HpaI aldolase/citrate lyase" evidence="6">
    <location>
        <begin position="10"/>
        <end position="213"/>
    </location>
</feature>
<dbReference type="GO" id="GO:0000287">
    <property type="term" value="F:magnesium ion binding"/>
    <property type="evidence" value="ECO:0007669"/>
    <property type="project" value="TreeGrafter"/>
</dbReference>
<feature type="binding site" evidence="4">
    <location>
        <position position="68"/>
    </location>
    <ligand>
        <name>substrate</name>
    </ligand>
</feature>
<dbReference type="Gene3D" id="3.20.20.60">
    <property type="entry name" value="Phosphoenolpyruvate-binding domains"/>
    <property type="match status" value="1"/>
</dbReference>
<dbReference type="PIRSF" id="PIRSF015582">
    <property type="entry name" value="Cit_lyase_B"/>
    <property type="match status" value="1"/>
</dbReference>
<reference evidence="7 8" key="1">
    <citation type="journal article" date="2022" name="ISME Commun">
        <title>Vulcanimicrobium alpinus gen. nov. sp. nov., the first cultivated representative of the candidate phylum 'Eremiobacterota', is a metabolically versatile aerobic anoxygenic phototroph.</title>
        <authorList>
            <person name="Yabe S."/>
            <person name="Muto K."/>
            <person name="Abe K."/>
            <person name="Yokota A."/>
            <person name="Staudigel H."/>
            <person name="Tebo B.M."/>
        </authorList>
    </citation>
    <scope>NUCLEOTIDE SEQUENCE [LARGE SCALE GENOMIC DNA]</scope>
    <source>
        <strain evidence="7 8">WC8-2</strain>
    </source>
</reference>
<evidence type="ECO:0000313" key="8">
    <source>
        <dbReference type="Proteomes" id="UP001317532"/>
    </source>
</evidence>
<dbReference type="PANTHER" id="PTHR32308:SF10">
    <property type="entry name" value="CITRATE LYASE SUBUNIT BETA"/>
    <property type="match status" value="1"/>
</dbReference>
<evidence type="ECO:0000256" key="1">
    <source>
        <dbReference type="ARBA" id="ARBA00001946"/>
    </source>
</evidence>
<evidence type="ECO:0000256" key="2">
    <source>
        <dbReference type="ARBA" id="ARBA00022723"/>
    </source>
</evidence>
<feature type="binding site" evidence="5">
    <location>
        <position position="147"/>
    </location>
    <ligand>
        <name>Mg(2+)</name>
        <dbReference type="ChEBI" id="CHEBI:18420"/>
    </ligand>
</feature>
<evidence type="ECO:0000313" key="7">
    <source>
        <dbReference type="EMBL" id="BDE04948.1"/>
    </source>
</evidence>
<evidence type="ECO:0000259" key="6">
    <source>
        <dbReference type="Pfam" id="PF03328"/>
    </source>
</evidence>
<keyword evidence="7" id="KW-0456">Lyase</keyword>
<dbReference type="InterPro" id="IPR015813">
    <property type="entry name" value="Pyrv/PenolPyrv_kinase-like_dom"/>
</dbReference>
<sequence>MKAAFDPSLLLFVPADRPERYAKAIASGATGAILDLEDAVSPDRKAFAREQVRAFLAAGDDRARTAVRINPADGPEGVADLAMLASAPSAAAIVVPKANDRADLERVSDAAGDVPLIAIVETARGVVNCERLAATAHVLALAFGPYDLAAELGGDTSADVMLPHRARLLIAARAAGCLAIDGPSREYGDPAIPARDAEHAKRLGYDGKLLIHPAQLAPVRAAFAPTADEVAYARRIVDAAARANPAVLDGTMIDPPIILAAERVLRRVGA</sequence>
<dbReference type="PANTHER" id="PTHR32308">
    <property type="entry name" value="LYASE BETA SUBUNIT, PUTATIVE (AFU_ORTHOLOGUE AFUA_4G13030)-RELATED"/>
    <property type="match status" value="1"/>
</dbReference>
<dbReference type="AlphaFoldDB" id="A0AAN2C8G2"/>
<dbReference type="InterPro" id="IPR005000">
    <property type="entry name" value="Aldolase/citrate-lyase_domain"/>
</dbReference>
<keyword evidence="8" id="KW-1185">Reference proteome</keyword>
<dbReference type="Pfam" id="PF03328">
    <property type="entry name" value="HpcH_HpaI"/>
    <property type="match status" value="1"/>
</dbReference>
<protein>
    <submittedName>
        <fullName evidence="7">Citryl-CoA lyase</fullName>
    </submittedName>
</protein>
<keyword evidence="3 5" id="KW-0460">Magnesium</keyword>
<dbReference type="SUPFAM" id="SSF51621">
    <property type="entry name" value="Phosphoenolpyruvate/pyruvate domain"/>
    <property type="match status" value="1"/>
</dbReference>
<dbReference type="EMBL" id="AP025523">
    <property type="protein sequence ID" value="BDE04948.1"/>
    <property type="molecule type" value="Genomic_DNA"/>
</dbReference>
<organism evidence="7 8">
    <name type="scientific">Vulcanimicrobium alpinum</name>
    <dbReference type="NCBI Taxonomy" id="3016050"/>
    <lineage>
        <taxon>Bacteria</taxon>
        <taxon>Bacillati</taxon>
        <taxon>Vulcanimicrobiota</taxon>
        <taxon>Vulcanimicrobiia</taxon>
        <taxon>Vulcanimicrobiales</taxon>
        <taxon>Vulcanimicrobiaceae</taxon>
        <taxon>Vulcanimicrobium</taxon>
    </lineage>
</organism>
<dbReference type="InterPro" id="IPR040442">
    <property type="entry name" value="Pyrv_kinase-like_dom_sf"/>
</dbReference>
<dbReference type="GO" id="GO:0006107">
    <property type="term" value="P:oxaloacetate metabolic process"/>
    <property type="evidence" value="ECO:0007669"/>
    <property type="project" value="TreeGrafter"/>
</dbReference>
<dbReference type="GO" id="GO:0016829">
    <property type="term" value="F:lyase activity"/>
    <property type="evidence" value="ECO:0007669"/>
    <property type="project" value="UniProtKB-KW"/>
</dbReference>
<keyword evidence="2 5" id="KW-0479">Metal-binding</keyword>
<feature type="binding site" evidence="5">
    <location>
        <position position="121"/>
    </location>
    <ligand>
        <name>Mg(2+)</name>
        <dbReference type="ChEBI" id="CHEBI:18420"/>
    </ligand>
</feature>
<dbReference type="RefSeq" id="WP_317996026.1">
    <property type="nucleotide sequence ID" value="NZ_AP025523.1"/>
</dbReference>
<comment type="cofactor">
    <cofactor evidence="1">
        <name>Mg(2+)</name>
        <dbReference type="ChEBI" id="CHEBI:18420"/>
    </cofactor>
</comment>
<name>A0AAN2C8G2_UNVUL</name>